<dbReference type="PATRIC" id="fig|1502289.3.peg.175"/>
<dbReference type="PANTHER" id="PTHR43245:SF13">
    <property type="entry name" value="UDP-D-APIOSE_UDP-D-XYLOSE SYNTHASE 2"/>
    <property type="match status" value="1"/>
</dbReference>
<dbReference type="Gene3D" id="3.40.50.720">
    <property type="entry name" value="NAD(P)-binding Rossmann-like Domain"/>
    <property type="match status" value="1"/>
</dbReference>
<dbReference type="InterPro" id="IPR036291">
    <property type="entry name" value="NAD(P)-bd_dom_sf"/>
</dbReference>
<evidence type="ECO:0000313" key="3">
    <source>
        <dbReference type="Proteomes" id="UP000029384"/>
    </source>
</evidence>
<organism evidence="2 3">
    <name type="scientific">Marine Group I thaumarchaeote SCGC AAA799-B03</name>
    <dbReference type="NCBI Taxonomy" id="1502289"/>
    <lineage>
        <taxon>Archaea</taxon>
        <taxon>Nitrososphaerota</taxon>
        <taxon>Marine Group I</taxon>
    </lineage>
</organism>
<dbReference type="Gene3D" id="3.90.25.10">
    <property type="entry name" value="UDP-galactose 4-epimerase, domain 1"/>
    <property type="match status" value="1"/>
</dbReference>
<comment type="caution">
    <text evidence="2">The sequence shown here is derived from an EMBL/GenBank/DDBJ whole genome shotgun (WGS) entry which is preliminary data.</text>
</comment>
<dbReference type="InterPro" id="IPR001509">
    <property type="entry name" value="Epimerase_deHydtase"/>
</dbReference>
<keyword evidence="2" id="KW-0413">Isomerase</keyword>
<name>A0A087S8V0_9ARCH</name>
<dbReference type="InterPro" id="IPR050177">
    <property type="entry name" value="Lipid_A_modif_metabolic_enz"/>
</dbReference>
<protein>
    <submittedName>
        <fullName evidence="2">Vi polysaccharide biosynthesis protein VipB-TviC</fullName>
        <ecNumber evidence="2">5.1.3.2</ecNumber>
    </submittedName>
</protein>
<sequence length="300" mass="33502">MKILVTGGAGFIGRHVVKSLLEKGHTVTIFDNFSNSLMEKILDLEENRGKIVKGDITNLFEIDNATKEIDIIIHLAAKISVNESVKNPSETFRVNVEGTRNVLKSCVKNSVKKIIVASSAAVYGESSPNTKITEESETNPISPYGESKLKMEQIVKEFALNHDINYVILRFFNIYGKGQSDAYAGVITKFMERIREDKPITIFGDGLQTRDFVAIKDVVDSIFNSMSSVKNGIYNIASGEAITINELADKMITLSSEKLKIEHLPEKKGDIRHSQADISLAKKELRFFPKFTLDKIKELL</sequence>
<dbReference type="Pfam" id="PF01370">
    <property type="entry name" value="Epimerase"/>
    <property type="match status" value="1"/>
</dbReference>
<dbReference type="PRINTS" id="PR01713">
    <property type="entry name" value="NUCEPIMERASE"/>
</dbReference>
<dbReference type="EC" id="5.1.3.2" evidence="2"/>
<dbReference type="Proteomes" id="UP000029384">
    <property type="component" value="Unassembled WGS sequence"/>
</dbReference>
<evidence type="ECO:0000313" key="2">
    <source>
        <dbReference type="EMBL" id="KFM22154.1"/>
    </source>
</evidence>
<gene>
    <name evidence="2" type="primary">vipB</name>
    <name evidence="2" type="ORF">AAA799B03_00176</name>
</gene>
<dbReference type="EMBL" id="JOTA01000003">
    <property type="protein sequence ID" value="KFM22154.1"/>
    <property type="molecule type" value="Genomic_DNA"/>
</dbReference>
<feature type="domain" description="NAD-dependent epimerase/dehydratase" evidence="1">
    <location>
        <begin position="3"/>
        <end position="237"/>
    </location>
</feature>
<reference evidence="2 3" key="1">
    <citation type="submission" date="2014-06" db="EMBL/GenBank/DDBJ databases">
        <authorList>
            <person name="Ngugi D.K."/>
            <person name="Blom J."/>
            <person name="Alam I."/>
            <person name="Rashid M."/>
            <person name="Baalawi W."/>
            <person name="Zhang G."/>
            <person name="Hikmawan T."/>
            <person name="Guan Y."/>
            <person name="Antunes A."/>
            <person name="Siam R."/>
            <person name="El-Dorry H."/>
            <person name="Bajic V."/>
            <person name="Stingl U."/>
        </authorList>
    </citation>
    <scope>NUCLEOTIDE SEQUENCE [LARGE SCALE GENOMIC DNA]</scope>
    <source>
        <strain evidence="2">SCGC AAA799-B03</strain>
    </source>
</reference>
<accession>A0A087S8V0</accession>
<dbReference type="PANTHER" id="PTHR43245">
    <property type="entry name" value="BIFUNCTIONAL POLYMYXIN RESISTANCE PROTEIN ARNA"/>
    <property type="match status" value="1"/>
</dbReference>
<evidence type="ECO:0000259" key="1">
    <source>
        <dbReference type="Pfam" id="PF01370"/>
    </source>
</evidence>
<dbReference type="AlphaFoldDB" id="A0A087S8V0"/>
<dbReference type="GO" id="GO:0003978">
    <property type="term" value="F:UDP-glucose 4-epimerase activity"/>
    <property type="evidence" value="ECO:0007669"/>
    <property type="project" value="UniProtKB-EC"/>
</dbReference>
<keyword evidence="3" id="KW-1185">Reference proteome</keyword>
<proteinExistence type="predicted"/>
<dbReference type="SUPFAM" id="SSF51735">
    <property type="entry name" value="NAD(P)-binding Rossmann-fold domains"/>
    <property type="match status" value="1"/>
</dbReference>